<keyword evidence="1" id="KW-0328">Glycosyltransferase</keyword>
<name>A0ABR8A1U3_9CYAN</name>
<gene>
    <name evidence="3" type="ORF">H6G24_00005</name>
</gene>
<proteinExistence type="predicted"/>
<keyword evidence="4" id="KW-1185">Reference proteome</keyword>
<dbReference type="RefSeq" id="WP_190538261.1">
    <property type="nucleotide sequence ID" value="NZ_CAWPNO010000001.1"/>
</dbReference>
<dbReference type="Proteomes" id="UP000658514">
    <property type="component" value="Unassembled WGS sequence"/>
</dbReference>
<keyword evidence="2" id="KW-0808">Transferase</keyword>
<organism evidence="3 4">
    <name type="scientific">Calothrix parietina FACHB-288</name>
    <dbReference type="NCBI Taxonomy" id="2692896"/>
    <lineage>
        <taxon>Bacteria</taxon>
        <taxon>Bacillati</taxon>
        <taxon>Cyanobacteriota</taxon>
        <taxon>Cyanophyceae</taxon>
        <taxon>Nostocales</taxon>
        <taxon>Calotrichaceae</taxon>
        <taxon>Calothrix</taxon>
    </lineage>
</organism>
<protein>
    <submittedName>
        <fullName evidence="3">Glycosyltransferase</fullName>
    </submittedName>
</protein>
<dbReference type="EMBL" id="JACJQH010000001">
    <property type="protein sequence ID" value="MBD2193877.1"/>
    <property type="molecule type" value="Genomic_DNA"/>
</dbReference>
<dbReference type="Pfam" id="PF13692">
    <property type="entry name" value="Glyco_trans_1_4"/>
    <property type="match status" value="1"/>
</dbReference>
<dbReference type="Gene3D" id="3.40.50.2000">
    <property type="entry name" value="Glycogen Phosphorylase B"/>
    <property type="match status" value="2"/>
</dbReference>
<accession>A0ABR8A1U3</accession>
<evidence type="ECO:0000313" key="4">
    <source>
        <dbReference type="Proteomes" id="UP000658514"/>
    </source>
</evidence>
<sequence>MKKKNISIKVCVCTSYRADREPRAPRHAAAIAQLGSEFEVTFIECASMGESASYLKQLDKIPNIKLRTHFYPHRKSSIIALLLNRLWNRTAQMLFQAFELLLPAAFSTNVIGLEQILNEVQADIYLAHNIDTLLPCAQVAKRLGALLMFDSMEFHADMGDSQTKLEQKMIRTLESKWLSNCKLVLASSEQMADEIAKEYGIRRPLPLYNVPSIEPSLPPKNTKQFTLYWRNSVIGLSQRGLDEALLALSQLPEDITLHLQGRLPLDGGKALKTRIAKLNITQRVIIHPPYLPEEAIKMAATYTIGLCLERKGVRNHDLTVSNKMFDYMMAGLSVIASDLPGLRHIIERSNGGLLFEAGSADDLAKQIMTLYNNRSYLQELSTNARNFALSEGNWRVEMEKLTQAFSVICDQKYILPISQSVAEIAS</sequence>
<comment type="caution">
    <text evidence="3">The sequence shown here is derived from an EMBL/GenBank/DDBJ whole genome shotgun (WGS) entry which is preliminary data.</text>
</comment>
<evidence type="ECO:0000256" key="1">
    <source>
        <dbReference type="ARBA" id="ARBA00022676"/>
    </source>
</evidence>
<evidence type="ECO:0000256" key="2">
    <source>
        <dbReference type="ARBA" id="ARBA00022679"/>
    </source>
</evidence>
<evidence type="ECO:0000313" key="3">
    <source>
        <dbReference type="EMBL" id="MBD2193877.1"/>
    </source>
</evidence>
<reference evidence="3 4" key="1">
    <citation type="journal article" date="2020" name="ISME J.">
        <title>Comparative genomics reveals insights into cyanobacterial evolution and habitat adaptation.</title>
        <authorList>
            <person name="Chen M.Y."/>
            <person name="Teng W.K."/>
            <person name="Zhao L."/>
            <person name="Hu C.X."/>
            <person name="Zhou Y.K."/>
            <person name="Han B.P."/>
            <person name="Song L.R."/>
            <person name="Shu W.S."/>
        </authorList>
    </citation>
    <scope>NUCLEOTIDE SEQUENCE [LARGE SCALE GENOMIC DNA]</scope>
    <source>
        <strain evidence="3 4">FACHB-288</strain>
    </source>
</reference>
<dbReference type="PANTHER" id="PTHR12526">
    <property type="entry name" value="GLYCOSYLTRANSFERASE"/>
    <property type="match status" value="1"/>
</dbReference>
<dbReference type="PANTHER" id="PTHR12526:SF629">
    <property type="entry name" value="TEICHURONIC ACID BIOSYNTHESIS GLYCOSYLTRANSFERASE TUAH-RELATED"/>
    <property type="match status" value="1"/>
</dbReference>
<dbReference type="SUPFAM" id="SSF53756">
    <property type="entry name" value="UDP-Glycosyltransferase/glycogen phosphorylase"/>
    <property type="match status" value="1"/>
</dbReference>